<name>S7TQI1_DESML</name>
<dbReference type="Pfam" id="PF13432">
    <property type="entry name" value="TPR_16"/>
    <property type="match status" value="2"/>
</dbReference>
<dbReference type="InterPro" id="IPR051156">
    <property type="entry name" value="Mito/Outer_Membr_Metalloprot"/>
</dbReference>
<dbReference type="GO" id="GO:0004222">
    <property type="term" value="F:metalloendopeptidase activity"/>
    <property type="evidence" value="ECO:0007669"/>
    <property type="project" value="InterPro"/>
</dbReference>
<keyword evidence="11" id="KW-1185">Reference proteome</keyword>
<dbReference type="STRING" id="897.B2D07_05135"/>
<feature type="repeat" description="TPR" evidence="7">
    <location>
        <begin position="417"/>
        <end position="450"/>
    </location>
</feature>
<keyword evidence="3" id="KW-0479">Metal-binding</keyword>
<evidence type="ECO:0000256" key="2">
    <source>
        <dbReference type="ARBA" id="ARBA00022670"/>
    </source>
</evidence>
<dbReference type="SMART" id="SM00028">
    <property type="entry name" value="TPR"/>
    <property type="match status" value="4"/>
</dbReference>
<dbReference type="GO" id="GO:0016020">
    <property type="term" value="C:membrane"/>
    <property type="evidence" value="ECO:0007669"/>
    <property type="project" value="TreeGrafter"/>
</dbReference>
<dbReference type="PANTHER" id="PTHR22726">
    <property type="entry name" value="METALLOENDOPEPTIDASE OMA1"/>
    <property type="match status" value="1"/>
</dbReference>
<dbReference type="EMBL" id="ATHJ01000094">
    <property type="protein sequence ID" value="EPR38915.1"/>
    <property type="molecule type" value="Genomic_DNA"/>
</dbReference>
<evidence type="ECO:0000256" key="8">
    <source>
        <dbReference type="SAM" id="MobiDB-lite"/>
    </source>
</evidence>
<dbReference type="AlphaFoldDB" id="S7TQI1"/>
<keyword evidence="7" id="KW-0802">TPR repeat</keyword>
<evidence type="ECO:0000259" key="9">
    <source>
        <dbReference type="Pfam" id="PF01435"/>
    </source>
</evidence>
<dbReference type="PROSITE" id="PS50005">
    <property type="entry name" value="TPR"/>
    <property type="match status" value="1"/>
</dbReference>
<feature type="domain" description="Peptidase M48" evidence="9">
    <location>
        <begin position="110"/>
        <end position="298"/>
    </location>
</feature>
<evidence type="ECO:0000256" key="5">
    <source>
        <dbReference type="ARBA" id="ARBA00022833"/>
    </source>
</evidence>
<dbReference type="GO" id="GO:0051603">
    <property type="term" value="P:proteolysis involved in protein catabolic process"/>
    <property type="evidence" value="ECO:0007669"/>
    <property type="project" value="TreeGrafter"/>
</dbReference>
<keyword evidence="4" id="KW-0378">Hydrolase</keyword>
<proteinExistence type="predicted"/>
<reference evidence="10 11" key="1">
    <citation type="journal article" date="2013" name="Genome Announc.">
        <title>Draft genome sequences for three mercury-methylating, sulfate-reducing bacteria.</title>
        <authorList>
            <person name="Brown S.D."/>
            <person name="Hurt R.A.Jr."/>
            <person name="Gilmour C.C."/>
            <person name="Elias D.A."/>
        </authorList>
    </citation>
    <scope>NUCLEOTIDE SEQUENCE [LARGE SCALE GENOMIC DNA]</scope>
    <source>
        <strain evidence="10 11">DSM 2059</strain>
    </source>
</reference>
<dbReference type="eggNOG" id="COG4783">
    <property type="taxonomic scope" value="Bacteria"/>
</dbReference>
<evidence type="ECO:0000256" key="6">
    <source>
        <dbReference type="ARBA" id="ARBA00023049"/>
    </source>
</evidence>
<dbReference type="InterPro" id="IPR001915">
    <property type="entry name" value="Peptidase_M48"/>
</dbReference>
<feature type="region of interest" description="Disordered" evidence="8">
    <location>
        <begin position="510"/>
        <end position="557"/>
    </location>
</feature>
<dbReference type="Gene3D" id="3.30.2010.10">
    <property type="entry name" value="Metalloproteases ('zincins'), catalytic domain"/>
    <property type="match status" value="1"/>
</dbReference>
<dbReference type="Gene3D" id="1.25.40.10">
    <property type="entry name" value="Tetratricopeptide repeat domain"/>
    <property type="match status" value="1"/>
</dbReference>
<dbReference type="PANTHER" id="PTHR22726:SF1">
    <property type="entry name" value="METALLOENDOPEPTIDASE OMA1, MITOCHONDRIAL"/>
    <property type="match status" value="1"/>
</dbReference>
<evidence type="ECO:0000256" key="7">
    <source>
        <dbReference type="PROSITE-ProRule" id="PRU00339"/>
    </source>
</evidence>
<feature type="compositionally biased region" description="Basic and acidic residues" evidence="8">
    <location>
        <begin position="514"/>
        <end position="534"/>
    </location>
</feature>
<dbReference type="PATRIC" id="fig|1121405.3.peg.2712"/>
<dbReference type="GO" id="GO:0046872">
    <property type="term" value="F:metal ion binding"/>
    <property type="evidence" value="ECO:0007669"/>
    <property type="project" value="UniProtKB-KW"/>
</dbReference>
<dbReference type="Proteomes" id="UP000014977">
    <property type="component" value="Unassembled WGS sequence"/>
</dbReference>
<sequence length="557" mass="62433">MPNALIFRKNNLLSNLFPFSQPFFSDAGNRLATRSDSRRTPLIRRMQPFRGHINAFKKQLAILTVVIIGIQSIHIGSAAGITIQEEETLGKEFMKLAVRQYRLIDDPAVARYVNRVGRKILAQLPPQPFQYRFYVIREDVYNAFAGPAGNIFINSGLIEAMDNEDELAGILAHEITHVKARHISQRIERASRIQWATLAGMVAGIFLGVGGGAEAGGALTIGSAAATQSAFLAYSRQDEIQADELGIDILTAAGYSGFGMMTMLKKIRDKQWFGASDVPSYLMTHPAVDDRLAYLDTWIQGHPEALTIIKRRDNSEFRRVRTRLIAAYGNPALALKQMAASLKIHPDDAMVLHGYGIALARNDRPGEGIGFVRKALEKKPFDAVMLKDLGEIAFMDGQYDAARKALEGSKGIDPNDFETFFLLGRTQLEQGEYLQSSESFKTVLEKQPNSIRALFYLGEAYGKAGRMGDAHYYLGRYHHARRDFKNAAFHLRQVIKHSEDPIQKAEAEELLSQAKKEQTEEEKSKEEAPADKNSRIRRNQRNRETPFNSDQNGRTAW</sequence>
<keyword evidence="2" id="KW-0645">Protease</keyword>
<keyword evidence="5" id="KW-0862">Zinc</keyword>
<feature type="compositionally biased region" description="Polar residues" evidence="8">
    <location>
        <begin position="545"/>
        <end position="557"/>
    </location>
</feature>
<accession>S7TQI1</accession>
<protein>
    <submittedName>
        <fullName evidence="10">Peptidase M48 Ste24p</fullName>
    </submittedName>
</protein>
<gene>
    <name evidence="10" type="ORF">dsmv_0325</name>
</gene>
<dbReference type="Pfam" id="PF01435">
    <property type="entry name" value="Peptidase_M48"/>
    <property type="match status" value="1"/>
</dbReference>
<comment type="cofactor">
    <cofactor evidence="1">
        <name>Zn(2+)</name>
        <dbReference type="ChEBI" id="CHEBI:29105"/>
    </cofactor>
</comment>
<evidence type="ECO:0000313" key="11">
    <source>
        <dbReference type="Proteomes" id="UP000014977"/>
    </source>
</evidence>
<dbReference type="SUPFAM" id="SSF48452">
    <property type="entry name" value="TPR-like"/>
    <property type="match status" value="1"/>
</dbReference>
<dbReference type="CDD" id="cd07333">
    <property type="entry name" value="M48C_bepA_like"/>
    <property type="match status" value="1"/>
</dbReference>
<comment type="caution">
    <text evidence="10">The sequence shown here is derived from an EMBL/GenBank/DDBJ whole genome shotgun (WGS) entry which is preliminary data.</text>
</comment>
<evidence type="ECO:0000256" key="1">
    <source>
        <dbReference type="ARBA" id="ARBA00001947"/>
    </source>
</evidence>
<evidence type="ECO:0000256" key="3">
    <source>
        <dbReference type="ARBA" id="ARBA00022723"/>
    </source>
</evidence>
<evidence type="ECO:0000313" key="10">
    <source>
        <dbReference type="EMBL" id="EPR38915.1"/>
    </source>
</evidence>
<dbReference type="InterPro" id="IPR011990">
    <property type="entry name" value="TPR-like_helical_dom_sf"/>
</dbReference>
<dbReference type="InterPro" id="IPR019734">
    <property type="entry name" value="TPR_rpt"/>
</dbReference>
<organism evidence="10 11">
    <name type="scientific">Desulfococcus multivorans DSM 2059</name>
    <dbReference type="NCBI Taxonomy" id="1121405"/>
    <lineage>
        <taxon>Bacteria</taxon>
        <taxon>Pseudomonadati</taxon>
        <taxon>Thermodesulfobacteriota</taxon>
        <taxon>Desulfobacteria</taxon>
        <taxon>Desulfobacterales</taxon>
        <taxon>Desulfococcaceae</taxon>
        <taxon>Desulfococcus</taxon>
    </lineage>
</organism>
<keyword evidence="6" id="KW-0482">Metalloprotease</keyword>
<evidence type="ECO:0000256" key="4">
    <source>
        <dbReference type="ARBA" id="ARBA00022801"/>
    </source>
</evidence>